<keyword evidence="2" id="KW-1185">Reference proteome</keyword>
<protein>
    <submittedName>
        <fullName evidence="1">Uncharacterized protein</fullName>
    </submittedName>
</protein>
<dbReference type="Proteomes" id="UP000821865">
    <property type="component" value="Chromosome 1"/>
</dbReference>
<sequence>MELNPPSAAALSTEVRSPYTRPCLLCNASDHTVQECSMSLTSEEKRRTLKARRRCFPCAKRNHVARECRSARNLKCAHCAGQNLTSLCNVSTLSQVHSKRLGNASRPSVQRASKPEYTPPRSTSVFTSGTGIMPVFPQTGRAWAVTPARFILLRFLLDTGSQRTFVRRDIARALHCPVQGIECLTLFTFGKTHPL</sequence>
<accession>A0ACB8DUI0</accession>
<proteinExistence type="predicted"/>
<dbReference type="EMBL" id="CM023470">
    <property type="protein sequence ID" value="KAH7978003.1"/>
    <property type="molecule type" value="Genomic_DNA"/>
</dbReference>
<gene>
    <name evidence="1" type="ORF">HPB49_004148</name>
</gene>
<reference evidence="1" key="1">
    <citation type="submission" date="2020-05" db="EMBL/GenBank/DDBJ databases">
        <title>Large-scale comparative analyses of tick genomes elucidate their genetic diversity and vector capacities.</title>
        <authorList>
            <person name="Jia N."/>
            <person name="Wang J."/>
            <person name="Shi W."/>
            <person name="Du L."/>
            <person name="Sun Y."/>
            <person name="Zhan W."/>
            <person name="Jiang J."/>
            <person name="Wang Q."/>
            <person name="Zhang B."/>
            <person name="Ji P."/>
            <person name="Sakyi L.B."/>
            <person name="Cui X."/>
            <person name="Yuan T."/>
            <person name="Jiang B."/>
            <person name="Yang W."/>
            <person name="Lam T.T.-Y."/>
            <person name="Chang Q."/>
            <person name="Ding S."/>
            <person name="Wang X."/>
            <person name="Zhu J."/>
            <person name="Ruan X."/>
            <person name="Zhao L."/>
            <person name="Wei J."/>
            <person name="Que T."/>
            <person name="Du C."/>
            <person name="Cheng J."/>
            <person name="Dai P."/>
            <person name="Han X."/>
            <person name="Huang E."/>
            <person name="Gao Y."/>
            <person name="Liu J."/>
            <person name="Shao H."/>
            <person name="Ye R."/>
            <person name="Li L."/>
            <person name="Wei W."/>
            <person name="Wang X."/>
            <person name="Wang C."/>
            <person name="Yang T."/>
            <person name="Huo Q."/>
            <person name="Li W."/>
            <person name="Guo W."/>
            <person name="Chen H."/>
            <person name="Zhou L."/>
            <person name="Ni X."/>
            <person name="Tian J."/>
            <person name="Zhou Y."/>
            <person name="Sheng Y."/>
            <person name="Liu T."/>
            <person name="Pan Y."/>
            <person name="Xia L."/>
            <person name="Li J."/>
            <person name="Zhao F."/>
            <person name="Cao W."/>
        </authorList>
    </citation>
    <scope>NUCLEOTIDE SEQUENCE</scope>
    <source>
        <strain evidence="1">Dsil-2018</strain>
    </source>
</reference>
<organism evidence="1 2">
    <name type="scientific">Dermacentor silvarum</name>
    <name type="common">Tick</name>
    <dbReference type="NCBI Taxonomy" id="543639"/>
    <lineage>
        <taxon>Eukaryota</taxon>
        <taxon>Metazoa</taxon>
        <taxon>Ecdysozoa</taxon>
        <taxon>Arthropoda</taxon>
        <taxon>Chelicerata</taxon>
        <taxon>Arachnida</taxon>
        <taxon>Acari</taxon>
        <taxon>Parasitiformes</taxon>
        <taxon>Ixodida</taxon>
        <taxon>Ixodoidea</taxon>
        <taxon>Ixodidae</taxon>
        <taxon>Rhipicephalinae</taxon>
        <taxon>Dermacentor</taxon>
    </lineage>
</organism>
<name>A0ACB8DUI0_DERSI</name>
<evidence type="ECO:0000313" key="1">
    <source>
        <dbReference type="EMBL" id="KAH7978003.1"/>
    </source>
</evidence>
<evidence type="ECO:0000313" key="2">
    <source>
        <dbReference type="Proteomes" id="UP000821865"/>
    </source>
</evidence>
<comment type="caution">
    <text evidence="1">The sequence shown here is derived from an EMBL/GenBank/DDBJ whole genome shotgun (WGS) entry which is preliminary data.</text>
</comment>